<dbReference type="EnsemblMetazoa" id="G24108.1">
    <property type="protein sequence ID" value="G24108.1:cds"/>
    <property type="gene ID" value="G24108"/>
</dbReference>
<sequence length="100" mass="11548">MEKVVKGKLLVNDIKKLSPAEQTSALESYHNVVCHFAPKSLHFFYAPMNARLYIAALHFNEDSYRDQAVNKKWGANILDIISKRQKRCCYNKLKTVSVDF</sequence>
<dbReference type="PANTHER" id="PTHR31751">
    <property type="entry name" value="SI:CH211-108C17.2-RELATED-RELATED"/>
    <property type="match status" value="1"/>
</dbReference>
<dbReference type="AlphaFoldDB" id="A0A8W8KQ08"/>
<evidence type="ECO:0000313" key="2">
    <source>
        <dbReference type="Proteomes" id="UP000005408"/>
    </source>
</evidence>
<keyword evidence="2" id="KW-1185">Reference proteome</keyword>
<evidence type="ECO:0000313" key="1">
    <source>
        <dbReference type="EnsemblMetazoa" id="G24108.1:cds"/>
    </source>
</evidence>
<proteinExistence type="predicted"/>
<name>A0A8W8KQ08_MAGGI</name>
<dbReference type="PANTHER" id="PTHR31751:SF42">
    <property type="entry name" value="PROTEIN CBG10204"/>
    <property type="match status" value="1"/>
</dbReference>
<protein>
    <submittedName>
        <fullName evidence="1">Uncharacterized protein</fullName>
    </submittedName>
</protein>
<accession>A0A8W8KQ08</accession>
<organism evidence="1 2">
    <name type="scientific">Magallana gigas</name>
    <name type="common">Pacific oyster</name>
    <name type="synonym">Crassostrea gigas</name>
    <dbReference type="NCBI Taxonomy" id="29159"/>
    <lineage>
        <taxon>Eukaryota</taxon>
        <taxon>Metazoa</taxon>
        <taxon>Spiralia</taxon>
        <taxon>Lophotrochozoa</taxon>
        <taxon>Mollusca</taxon>
        <taxon>Bivalvia</taxon>
        <taxon>Autobranchia</taxon>
        <taxon>Pteriomorphia</taxon>
        <taxon>Ostreida</taxon>
        <taxon>Ostreoidea</taxon>
        <taxon>Ostreidae</taxon>
        <taxon>Magallana</taxon>
    </lineage>
</organism>
<dbReference type="Proteomes" id="UP000005408">
    <property type="component" value="Unassembled WGS sequence"/>
</dbReference>
<reference evidence="1" key="1">
    <citation type="submission" date="2022-08" db="UniProtKB">
        <authorList>
            <consortium name="EnsemblMetazoa"/>
        </authorList>
    </citation>
    <scope>IDENTIFICATION</scope>
    <source>
        <strain evidence="1">05x7-T-G4-1.051#20</strain>
    </source>
</reference>